<keyword evidence="3" id="KW-1185">Reference proteome</keyword>
<dbReference type="Proteomes" id="UP000762676">
    <property type="component" value="Unassembled WGS sequence"/>
</dbReference>
<sequence>MAGVKVVAAVPVVTIGMSGSIVVSEAPKTVVAAVICGSSTSAVMAKVTVVTAVVVVTGGTNECAVISEARLVIVMAAIVVFTSNIDGSIVVLEAT</sequence>
<keyword evidence="1" id="KW-1133">Transmembrane helix</keyword>
<proteinExistence type="predicted"/>
<dbReference type="AlphaFoldDB" id="A0AAV4H0V4"/>
<evidence type="ECO:0000256" key="1">
    <source>
        <dbReference type="SAM" id="Phobius"/>
    </source>
</evidence>
<dbReference type="EMBL" id="BMAT01008730">
    <property type="protein sequence ID" value="GFR91337.1"/>
    <property type="molecule type" value="Genomic_DNA"/>
</dbReference>
<evidence type="ECO:0000313" key="2">
    <source>
        <dbReference type="EMBL" id="GFR91337.1"/>
    </source>
</evidence>
<reference evidence="2 3" key="1">
    <citation type="journal article" date="2021" name="Elife">
        <title>Chloroplast acquisition without the gene transfer in kleptoplastic sea slugs, Plakobranchus ocellatus.</title>
        <authorList>
            <person name="Maeda T."/>
            <person name="Takahashi S."/>
            <person name="Yoshida T."/>
            <person name="Shimamura S."/>
            <person name="Takaki Y."/>
            <person name="Nagai Y."/>
            <person name="Toyoda A."/>
            <person name="Suzuki Y."/>
            <person name="Arimoto A."/>
            <person name="Ishii H."/>
            <person name="Satoh N."/>
            <person name="Nishiyama T."/>
            <person name="Hasebe M."/>
            <person name="Maruyama T."/>
            <person name="Minagawa J."/>
            <person name="Obokata J."/>
            <person name="Shigenobu S."/>
        </authorList>
    </citation>
    <scope>NUCLEOTIDE SEQUENCE [LARGE SCALE GENOMIC DNA]</scope>
</reference>
<accession>A0AAV4H0V4</accession>
<comment type="caution">
    <text evidence="2">The sequence shown here is derived from an EMBL/GenBank/DDBJ whole genome shotgun (WGS) entry which is preliminary data.</text>
</comment>
<organism evidence="2 3">
    <name type="scientific">Elysia marginata</name>
    <dbReference type="NCBI Taxonomy" id="1093978"/>
    <lineage>
        <taxon>Eukaryota</taxon>
        <taxon>Metazoa</taxon>
        <taxon>Spiralia</taxon>
        <taxon>Lophotrochozoa</taxon>
        <taxon>Mollusca</taxon>
        <taxon>Gastropoda</taxon>
        <taxon>Heterobranchia</taxon>
        <taxon>Euthyneura</taxon>
        <taxon>Panpulmonata</taxon>
        <taxon>Sacoglossa</taxon>
        <taxon>Placobranchoidea</taxon>
        <taxon>Plakobranchidae</taxon>
        <taxon>Elysia</taxon>
    </lineage>
</organism>
<keyword evidence="1" id="KW-0472">Membrane</keyword>
<name>A0AAV4H0V4_9GAST</name>
<keyword evidence="1" id="KW-0812">Transmembrane</keyword>
<gene>
    <name evidence="2" type="ORF">ElyMa_004325100</name>
</gene>
<protein>
    <submittedName>
        <fullName evidence="2">Uncharacterized protein</fullName>
    </submittedName>
</protein>
<feature type="transmembrane region" description="Helical" evidence="1">
    <location>
        <begin position="42"/>
        <end position="59"/>
    </location>
</feature>
<feature type="transmembrane region" description="Helical" evidence="1">
    <location>
        <begin position="71"/>
        <end position="92"/>
    </location>
</feature>
<evidence type="ECO:0000313" key="3">
    <source>
        <dbReference type="Proteomes" id="UP000762676"/>
    </source>
</evidence>